<dbReference type="STRING" id="1300222.I532_10732"/>
<reference evidence="6 7" key="1">
    <citation type="submission" date="2013-03" db="EMBL/GenBank/DDBJ databases">
        <title>Assembly of a new bacterial strain Brevibacillus borstelensis AK1.</title>
        <authorList>
            <person name="Rajan I."/>
            <person name="PoliReddy D."/>
            <person name="Sugumar T."/>
            <person name="Rathinam K."/>
            <person name="Alqarawi S."/>
            <person name="Khalil A.B."/>
            <person name="Sivakumar N."/>
        </authorList>
    </citation>
    <scope>NUCLEOTIDE SEQUENCE [LARGE SCALE GENOMIC DNA]</scope>
    <source>
        <strain evidence="6 7">AK1</strain>
    </source>
</reference>
<keyword evidence="3" id="KW-0804">Transcription</keyword>
<keyword evidence="7" id="KW-1185">Reference proteome</keyword>
<dbReference type="Pfam" id="PF01614">
    <property type="entry name" value="IclR_C"/>
    <property type="match status" value="1"/>
</dbReference>
<comment type="caution">
    <text evidence="6">The sequence shown here is derived from an EMBL/GenBank/DDBJ whole genome shotgun (WGS) entry which is preliminary data.</text>
</comment>
<dbReference type="AlphaFoldDB" id="M8DI54"/>
<dbReference type="Gene3D" id="1.10.10.10">
    <property type="entry name" value="Winged helix-like DNA-binding domain superfamily/Winged helix DNA-binding domain"/>
    <property type="match status" value="1"/>
</dbReference>
<dbReference type="PATRIC" id="fig|1300222.3.peg.2227"/>
<dbReference type="InterPro" id="IPR029016">
    <property type="entry name" value="GAF-like_dom_sf"/>
</dbReference>
<dbReference type="InterPro" id="IPR050707">
    <property type="entry name" value="HTH_MetabolicPath_Reg"/>
</dbReference>
<gene>
    <name evidence="6" type="ORF">I532_10732</name>
</gene>
<organism evidence="6 7">
    <name type="scientific">Brevibacillus borstelensis AK1</name>
    <dbReference type="NCBI Taxonomy" id="1300222"/>
    <lineage>
        <taxon>Bacteria</taxon>
        <taxon>Bacillati</taxon>
        <taxon>Bacillota</taxon>
        <taxon>Bacilli</taxon>
        <taxon>Bacillales</taxon>
        <taxon>Paenibacillaceae</taxon>
        <taxon>Brevibacillus</taxon>
    </lineage>
</organism>
<dbReference type="InterPro" id="IPR014757">
    <property type="entry name" value="Tscrpt_reg_IclR_C"/>
</dbReference>
<accession>M8DI54</accession>
<dbReference type="Pfam" id="PF09339">
    <property type="entry name" value="HTH_IclR"/>
    <property type="match status" value="1"/>
</dbReference>
<dbReference type="PANTHER" id="PTHR30136">
    <property type="entry name" value="HELIX-TURN-HELIX TRANSCRIPTIONAL REGULATOR, ICLR FAMILY"/>
    <property type="match status" value="1"/>
</dbReference>
<feature type="domain" description="IclR-ED" evidence="5">
    <location>
        <begin position="66"/>
        <end position="248"/>
    </location>
</feature>
<evidence type="ECO:0000259" key="4">
    <source>
        <dbReference type="PROSITE" id="PS51077"/>
    </source>
</evidence>
<dbReference type="Gene3D" id="3.30.450.40">
    <property type="match status" value="1"/>
</dbReference>
<dbReference type="RefSeq" id="WP_003388154.1">
    <property type="nucleotide sequence ID" value="NZ_APBN01000003.1"/>
</dbReference>
<keyword evidence="1" id="KW-0805">Transcription regulation</keyword>
<dbReference type="InterPro" id="IPR005471">
    <property type="entry name" value="Tscrpt_reg_IclR_N"/>
</dbReference>
<proteinExistence type="predicted"/>
<dbReference type="OrthoDB" id="9791752at2"/>
<sequence length="256" mass="29327">MSLKTLDNALEILKFFTDETPAWGVRELAKELNVSHSIVHRVLATYEKHGFLAQNQVTKKYVLGIKFWEYGQLVQKRLKLIDAIRPIMHRLCEDTGESVILTILEGIEAVDIEIVESPQKVKYELTVGNRAPLYVGASSKVLMAYLPEEKRAEVIEQGLSPYTDNTIVDPNKLIVDLDNIKKQGWCYSRGEYFEDTFGISIPLFNKDREIVASLSIAGPSYRMPEEKVQEALHMLEKRGKEIQNYLSQIEVHQLFQ</sequence>
<evidence type="ECO:0000313" key="6">
    <source>
        <dbReference type="EMBL" id="EMT53248.1"/>
    </source>
</evidence>
<evidence type="ECO:0000256" key="1">
    <source>
        <dbReference type="ARBA" id="ARBA00023015"/>
    </source>
</evidence>
<dbReference type="EMBL" id="APBN01000003">
    <property type="protein sequence ID" value="EMT53248.1"/>
    <property type="molecule type" value="Genomic_DNA"/>
</dbReference>
<dbReference type="InterPro" id="IPR036390">
    <property type="entry name" value="WH_DNA-bd_sf"/>
</dbReference>
<evidence type="ECO:0000313" key="7">
    <source>
        <dbReference type="Proteomes" id="UP000012081"/>
    </source>
</evidence>
<keyword evidence="2" id="KW-0238">DNA-binding</keyword>
<dbReference type="GO" id="GO:0003677">
    <property type="term" value="F:DNA binding"/>
    <property type="evidence" value="ECO:0007669"/>
    <property type="project" value="UniProtKB-KW"/>
</dbReference>
<evidence type="ECO:0000259" key="5">
    <source>
        <dbReference type="PROSITE" id="PS51078"/>
    </source>
</evidence>
<dbReference type="SUPFAM" id="SSF46785">
    <property type="entry name" value="Winged helix' DNA-binding domain"/>
    <property type="match status" value="1"/>
</dbReference>
<dbReference type="PROSITE" id="PS51077">
    <property type="entry name" value="HTH_ICLR"/>
    <property type="match status" value="1"/>
</dbReference>
<dbReference type="SMART" id="SM00346">
    <property type="entry name" value="HTH_ICLR"/>
    <property type="match status" value="1"/>
</dbReference>
<dbReference type="InterPro" id="IPR036388">
    <property type="entry name" value="WH-like_DNA-bd_sf"/>
</dbReference>
<protein>
    <submittedName>
        <fullName evidence="6">IclR family transcriptional regulator</fullName>
    </submittedName>
</protein>
<name>M8DI54_9BACL</name>
<evidence type="ECO:0000256" key="2">
    <source>
        <dbReference type="ARBA" id="ARBA00023125"/>
    </source>
</evidence>
<feature type="domain" description="HTH iclR-type" evidence="4">
    <location>
        <begin position="3"/>
        <end position="65"/>
    </location>
</feature>
<evidence type="ECO:0000256" key="3">
    <source>
        <dbReference type="ARBA" id="ARBA00023163"/>
    </source>
</evidence>
<dbReference type="SUPFAM" id="SSF55781">
    <property type="entry name" value="GAF domain-like"/>
    <property type="match status" value="1"/>
</dbReference>
<dbReference type="GO" id="GO:0045892">
    <property type="term" value="P:negative regulation of DNA-templated transcription"/>
    <property type="evidence" value="ECO:0007669"/>
    <property type="project" value="TreeGrafter"/>
</dbReference>
<dbReference type="PANTHER" id="PTHR30136:SF24">
    <property type="entry name" value="HTH-TYPE TRANSCRIPTIONAL REPRESSOR ALLR"/>
    <property type="match status" value="1"/>
</dbReference>
<dbReference type="Proteomes" id="UP000012081">
    <property type="component" value="Unassembled WGS sequence"/>
</dbReference>
<dbReference type="PROSITE" id="PS51078">
    <property type="entry name" value="ICLR_ED"/>
    <property type="match status" value="1"/>
</dbReference>
<dbReference type="GO" id="GO:0003700">
    <property type="term" value="F:DNA-binding transcription factor activity"/>
    <property type="evidence" value="ECO:0007669"/>
    <property type="project" value="TreeGrafter"/>
</dbReference>